<feature type="transmembrane region" description="Helical" evidence="1">
    <location>
        <begin position="35"/>
        <end position="58"/>
    </location>
</feature>
<dbReference type="InterPro" id="IPR021309">
    <property type="entry name" value="YgaP-like_TM"/>
</dbReference>
<keyword evidence="1" id="KW-1133">Transmembrane helix</keyword>
<protein>
    <submittedName>
        <fullName evidence="3">Protein of uncharacterized function (DUF2892)</fullName>
    </submittedName>
</protein>
<name>A0A381IJU5_AMIAI</name>
<feature type="transmembrane region" description="Helical" evidence="1">
    <location>
        <begin position="12"/>
        <end position="29"/>
    </location>
</feature>
<dbReference type="AlphaFoldDB" id="A0A381IJU5"/>
<proteinExistence type="predicted"/>
<organism evidence="3 4">
    <name type="scientific">Aminobacter aminovorans</name>
    <name type="common">Chelatobacter heintzii</name>
    <dbReference type="NCBI Taxonomy" id="83263"/>
    <lineage>
        <taxon>Bacteria</taxon>
        <taxon>Pseudomonadati</taxon>
        <taxon>Pseudomonadota</taxon>
        <taxon>Alphaproteobacteria</taxon>
        <taxon>Hyphomicrobiales</taxon>
        <taxon>Phyllobacteriaceae</taxon>
        <taxon>Aminobacter</taxon>
    </lineage>
</organism>
<keyword evidence="1" id="KW-0812">Transmembrane</keyword>
<dbReference type="EMBL" id="UFSM01000002">
    <property type="protein sequence ID" value="SUY28201.1"/>
    <property type="molecule type" value="Genomic_DNA"/>
</dbReference>
<evidence type="ECO:0000313" key="4">
    <source>
        <dbReference type="Proteomes" id="UP000254701"/>
    </source>
</evidence>
<dbReference type="Pfam" id="PF11127">
    <property type="entry name" value="YgaP-like_TM"/>
    <property type="match status" value="1"/>
</dbReference>
<evidence type="ECO:0000313" key="3">
    <source>
        <dbReference type="EMBL" id="SUY28201.1"/>
    </source>
</evidence>
<evidence type="ECO:0000259" key="2">
    <source>
        <dbReference type="Pfam" id="PF11127"/>
    </source>
</evidence>
<sequence length="68" mass="7270">MFTSNVGPLDRGIRIVIGLVVLSLLFIYPTSDWRYAGLLGLVPLLTGLAGTCPLYSMLGLSTCPTQRG</sequence>
<accession>A0A381IJU5</accession>
<dbReference type="Proteomes" id="UP000254701">
    <property type="component" value="Unassembled WGS sequence"/>
</dbReference>
<reference evidence="3 4" key="1">
    <citation type="submission" date="2018-06" db="EMBL/GenBank/DDBJ databases">
        <authorList>
            <consortium name="Pathogen Informatics"/>
            <person name="Doyle S."/>
        </authorList>
    </citation>
    <scope>NUCLEOTIDE SEQUENCE [LARGE SCALE GENOMIC DNA]</scope>
    <source>
        <strain evidence="3 4">NCTC10684</strain>
    </source>
</reference>
<keyword evidence="1" id="KW-0472">Membrane</keyword>
<dbReference type="OrthoDB" id="9804804at2"/>
<evidence type="ECO:0000256" key="1">
    <source>
        <dbReference type="SAM" id="Phobius"/>
    </source>
</evidence>
<gene>
    <name evidence="3" type="ORF">NCTC10684_05026</name>
</gene>
<dbReference type="RefSeq" id="WP_115734058.1">
    <property type="nucleotide sequence ID" value="NZ_BAAAVY010000001.1"/>
</dbReference>
<feature type="domain" description="Inner membrane protein YgaP-like transmembrane" evidence="2">
    <location>
        <begin position="3"/>
        <end position="66"/>
    </location>
</feature>